<sequence>MEVVDELVDEPFDDVDEEESLDEVDEDDELESAPVPELESELVDPESLDAFAGACEPPELPLPERESFR</sequence>
<gene>
    <name evidence="2" type="ORF">FHS23_001448</name>
</gene>
<organism evidence="2 3">
    <name type="scientific">Prauserella isguenensis</name>
    <dbReference type="NCBI Taxonomy" id="1470180"/>
    <lineage>
        <taxon>Bacteria</taxon>
        <taxon>Bacillati</taxon>
        <taxon>Actinomycetota</taxon>
        <taxon>Actinomycetes</taxon>
        <taxon>Pseudonocardiales</taxon>
        <taxon>Pseudonocardiaceae</taxon>
        <taxon>Prauserella</taxon>
    </lineage>
</organism>
<feature type="region of interest" description="Disordered" evidence="1">
    <location>
        <begin position="1"/>
        <end position="42"/>
    </location>
</feature>
<dbReference type="RefSeq" id="WP_343053757.1">
    <property type="nucleotide sequence ID" value="NZ_JACHWU010000001.1"/>
</dbReference>
<comment type="caution">
    <text evidence="2">The sequence shown here is derived from an EMBL/GenBank/DDBJ whole genome shotgun (WGS) entry which is preliminary data.</text>
</comment>
<reference evidence="2 3" key="1">
    <citation type="submission" date="2020-08" db="EMBL/GenBank/DDBJ databases">
        <title>Genomic Encyclopedia of Type Strains, Phase III (KMG-III): the genomes of soil and plant-associated and newly described type strains.</title>
        <authorList>
            <person name="Whitman W."/>
        </authorList>
    </citation>
    <scope>NUCLEOTIDE SEQUENCE [LARGE SCALE GENOMIC DNA]</scope>
    <source>
        <strain evidence="2 3">CECT 8577</strain>
    </source>
</reference>
<dbReference type="Proteomes" id="UP000550714">
    <property type="component" value="Unassembled WGS sequence"/>
</dbReference>
<name>A0A839RZC5_9PSEU</name>
<feature type="compositionally biased region" description="Acidic residues" evidence="1">
    <location>
        <begin position="1"/>
        <end position="31"/>
    </location>
</feature>
<accession>A0A839RZC5</accession>
<proteinExistence type="predicted"/>
<protein>
    <submittedName>
        <fullName evidence="2">Uncharacterized protein</fullName>
    </submittedName>
</protein>
<evidence type="ECO:0000313" key="3">
    <source>
        <dbReference type="Proteomes" id="UP000550714"/>
    </source>
</evidence>
<evidence type="ECO:0000313" key="2">
    <source>
        <dbReference type="EMBL" id="MBB3050453.1"/>
    </source>
</evidence>
<keyword evidence="3" id="KW-1185">Reference proteome</keyword>
<dbReference type="AlphaFoldDB" id="A0A839RZC5"/>
<dbReference type="EMBL" id="JACHWU010000001">
    <property type="protein sequence ID" value="MBB3050453.1"/>
    <property type="molecule type" value="Genomic_DNA"/>
</dbReference>
<evidence type="ECO:0000256" key="1">
    <source>
        <dbReference type="SAM" id="MobiDB-lite"/>
    </source>
</evidence>